<dbReference type="GO" id="GO:0009254">
    <property type="term" value="P:peptidoglycan turnover"/>
    <property type="evidence" value="ECO:0007669"/>
    <property type="project" value="TreeGrafter"/>
</dbReference>
<comment type="miscellaneous">
    <text evidence="3">A lyase-type mechanism (elimination/hydration) is suggested for the cleavage of the lactyl ether bond of MurNAc 6-phosphate, with the formation of an alpha,beta-unsaturated aldehyde intermediate with (E)-stereochemistry, followed by the syn addition of water to give product.</text>
</comment>
<protein>
    <recommendedName>
        <fullName evidence="3">N-acetylmuramic acid 6-phosphate etherase</fullName>
        <shortName evidence="3">MurNAc-6-P etherase</shortName>
        <ecNumber evidence="3">4.2.1.126</ecNumber>
    </recommendedName>
    <alternativeName>
        <fullName evidence="3">N-acetylmuramic acid 6-phosphate hydrolase</fullName>
    </alternativeName>
    <alternativeName>
        <fullName evidence="3">N-acetylmuramic acid 6-phosphate lyase</fullName>
    </alternativeName>
</protein>
<evidence type="ECO:0000256" key="3">
    <source>
        <dbReference type="HAMAP-Rule" id="MF_00068"/>
    </source>
</evidence>
<comment type="function">
    <text evidence="3">Specifically catalyzes the cleavage of the D-lactyl ether substituent of MurNAc 6-phosphate, producing GlcNAc 6-phosphate and D-lactate.</text>
</comment>
<name>A0A8J3QJ13_9ACTN</name>
<evidence type="ECO:0000313" key="5">
    <source>
        <dbReference type="EMBL" id="GIH10537.1"/>
    </source>
</evidence>
<dbReference type="CDD" id="cd05007">
    <property type="entry name" value="SIS_Etherase"/>
    <property type="match status" value="1"/>
</dbReference>
<dbReference type="PANTHER" id="PTHR10088:SF4">
    <property type="entry name" value="GLUCOKINASE REGULATORY PROTEIN"/>
    <property type="match status" value="1"/>
</dbReference>
<sequence>MHVADVPTEERNPASMDLDALPLSDLLQLINQQDQTVPKAVAAVLPQIELAVLAGVRALRSGGRIHYFGAGTSGRAAFADAAELRPTFSLEPDQVVAHVAGGLEALWSAVEQAEDDDNAGARDAAEVTAKDLVIGVAASGATPYVGGALRHARSVGATTALISSNPHAPLHEFADIPIAVETGPEVITGSTRMKAGTAAKLVLTTFSTAVMVRIGRTWSNLMVCAVPSNAKLRQRAVRTLMSATGLPAEVAQQAIAQAGEELPVALVMLLSSVDARTARHALTDAQGMVADAVRRLS</sequence>
<dbReference type="InterPro" id="IPR005488">
    <property type="entry name" value="Etherase_MurQ"/>
</dbReference>
<dbReference type="NCBIfam" id="NF009222">
    <property type="entry name" value="PRK12570.1"/>
    <property type="match status" value="1"/>
</dbReference>
<dbReference type="Gene3D" id="3.40.50.10490">
    <property type="entry name" value="Glucose-6-phosphate isomerase like protein, domain 1"/>
    <property type="match status" value="1"/>
</dbReference>
<evidence type="ECO:0000256" key="1">
    <source>
        <dbReference type="ARBA" id="ARBA00023239"/>
    </source>
</evidence>
<keyword evidence="1 3" id="KW-0456">Lyase</keyword>
<dbReference type="InterPro" id="IPR040190">
    <property type="entry name" value="MURQ/GCKR"/>
</dbReference>
<dbReference type="SUPFAM" id="SSF53697">
    <property type="entry name" value="SIS domain"/>
    <property type="match status" value="1"/>
</dbReference>
<comment type="similarity">
    <text evidence="3">Belongs to the GCKR-like family. MurNAc-6-P etherase subfamily.</text>
</comment>
<proteinExistence type="inferred from homology"/>
<organism evidence="5 6">
    <name type="scientific">Rhizocola hellebori</name>
    <dbReference type="NCBI Taxonomy" id="1392758"/>
    <lineage>
        <taxon>Bacteria</taxon>
        <taxon>Bacillati</taxon>
        <taxon>Actinomycetota</taxon>
        <taxon>Actinomycetes</taxon>
        <taxon>Micromonosporales</taxon>
        <taxon>Micromonosporaceae</taxon>
        <taxon>Rhizocola</taxon>
    </lineage>
</organism>
<dbReference type="InterPro" id="IPR001347">
    <property type="entry name" value="SIS_dom"/>
</dbReference>
<comment type="catalytic activity">
    <reaction evidence="3">
        <text>N-acetyl-D-muramate 6-phosphate + H2O = N-acetyl-D-glucosamine 6-phosphate + (R)-lactate</text>
        <dbReference type="Rhea" id="RHEA:26410"/>
        <dbReference type="ChEBI" id="CHEBI:15377"/>
        <dbReference type="ChEBI" id="CHEBI:16004"/>
        <dbReference type="ChEBI" id="CHEBI:57513"/>
        <dbReference type="ChEBI" id="CHEBI:58722"/>
        <dbReference type="EC" id="4.2.1.126"/>
    </reaction>
</comment>
<evidence type="ECO:0000313" key="6">
    <source>
        <dbReference type="Proteomes" id="UP000612899"/>
    </source>
</evidence>
<dbReference type="PROSITE" id="PS51464">
    <property type="entry name" value="SIS"/>
    <property type="match status" value="1"/>
</dbReference>
<dbReference type="Proteomes" id="UP000612899">
    <property type="component" value="Unassembled WGS sequence"/>
</dbReference>
<evidence type="ECO:0000259" key="4">
    <source>
        <dbReference type="PROSITE" id="PS51464"/>
    </source>
</evidence>
<dbReference type="GO" id="GO:0016835">
    <property type="term" value="F:carbon-oxygen lyase activity"/>
    <property type="evidence" value="ECO:0007669"/>
    <property type="project" value="UniProtKB-UniRule"/>
</dbReference>
<reference evidence="5" key="1">
    <citation type="submission" date="2021-01" db="EMBL/GenBank/DDBJ databases">
        <title>Whole genome shotgun sequence of Rhizocola hellebori NBRC 109834.</title>
        <authorList>
            <person name="Komaki H."/>
            <person name="Tamura T."/>
        </authorList>
    </citation>
    <scope>NUCLEOTIDE SEQUENCE</scope>
    <source>
        <strain evidence="5">NBRC 109834</strain>
    </source>
</reference>
<dbReference type="PROSITE" id="PS01272">
    <property type="entry name" value="GCKR"/>
    <property type="match status" value="1"/>
</dbReference>
<dbReference type="UniPathway" id="UPA00342"/>
<keyword evidence="2 3" id="KW-0119">Carbohydrate metabolism</keyword>
<evidence type="ECO:0000256" key="2">
    <source>
        <dbReference type="ARBA" id="ARBA00023277"/>
    </source>
</evidence>
<dbReference type="NCBIfam" id="NF003915">
    <property type="entry name" value="PRK05441.1"/>
    <property type="match status" value="1"/>
</dbReference>
<gene>
    <name evidence="5" type="primary">murQ_1</name>
    <name evidence="3" type="synonym">murQ</name>
    <name evidence="5" type="ORF">Rhe02_86040</name>
</gene>
<comment type="pathway">
    <text evidence="3">Amino-sugar metabolism; N-acetylmuramate degradation.</text>
</comment>
<feature type="domain" description="SIS" evidence="4">
    <location>
        <begin position="55"/>
        <end position="216"/>
    </location>
</feature>
<dbReference type="GO" id="GO:0046348">
    <property type="term" value="P:amino sugar catabolic process"/>
    <property type="evidence" value="ECO:0007669"/>
    <property type="project" value="InterPro"/>
</dbReference>
<dbReference type="Pfam" id="PF22645">
    <property type="entry name" value="GKRP_SIS_N"/>
    <property type="match status" value="1"/>
</dbReference>
<dbReference type="GO" id="GO:0097367">
    <property type="term" value="F:carbohydrate derivative binding"/>
    <property type="evidence" value="ECO:0007669"/>
    <property type="project" value="InterPro"/>
</dbReference>
<accession>A0A8J3QJ13</accession>
<feature type="active site" description="Proton donor" evidence="3">
    <location>
        <position position="83"/>
    </location>
</feature>
<dbReference type="PANTHER" id="PTHR10088">
    <property type="entry name" value="GLUCOKINASE REGULATORY PROTEIN"/>
    <property type="match status" value="1"/>
</dbReference>
<keyword evidence="6" id="KW-1185">Reference proteome</keyword>
<comment type="caution">
    <text evidence="5">The sequence shown here is derived from an EMBL/GenBank/DDBJ whole genome shotgun (WGS) entry which is preliminary data.</text>
</comment>
<dbReference type="GO" id="GO:0016803">
    <property type="term" value="F:ether hydrolase activity"/>
    <property type="evidence" value="ECO:0007669"/>
    <property type="project" value="TreeGrafter"/>
</dbReference>
<comment type="subunit">
    <text evidence="3">Homodimer.</text>
</comment>
<dbReference type="Gene3D" id="1.10.8.1080">
    <property type="match status" value="1"/>
</dbReference>
<dbReference type="EC" id="4.2.1.126" evidence="3"/>
<feature type="active site" evidence="3">
    <location>
        <position position="114"/>
    </location>
</feature>
<dbReference type="HAMAP" id="MF_00068">
    <property type="entry name" value="MurQ"/>
    <property type="match status" value="1"/>
</dbReference>
<dbReference type="InterPro" id="IPR046348">
    <property type="entry name" value="SIS_dom_sf"/>
</dbReference>
<dbReference type="AlphaFoldDB" id="A0A8J3QJ13"/>
<dbReference type="InterPro" id="IPR005486">
    <property type="entry name" value="Glucokinase_regulatory_CS"/>
</dbReference>
<dbReference type="EMBL" id="BONY01000098">
    <property type="protein sequence ID" value="GIH10537.1"/>
    <property type="molecule type" value="Genomic_DNA"/>
</dbReference>
<dbReference type="GO" id="GO:0097173">
    <property type="term" value="P:N-acetylmuramic acid catabolic process"/>
    <property type="evidence" value="ECO:0007669"/>
    <property type="project" value="UniProtKB-UniPathway"/>
</dbReference>